<dbReference type="PRINTS" id="PR00080">
    <property type="entry name" value="SDRFAMILY"/>
</dbReference>
<dbReference type="InterPro" id="IPR020904">
    <property type="entry name" value="Sc_DH/Rdtase_CS"/>
</dbReference>
<dbReference type="PANTHER" id="PTHR44169">
    <property type="entry name" value="NADPH-DEPENDENT 1-ACYLDIHYDROXYACETONE PHOSPHATE REDUCTASE"/>
    <property type="match status" value="1"/>
</dbReference>
<dbReference type="InterPro" id="IPR036291">
    <property type="entry name" value="NAD(P)-bd_dom_sf"/>
</dbReference>
<proteinExistence type="inferred from homology"/>
<dbReference type="PANTHER" id="PTHR44169:SF6">
    <property type="entry name" value="NADPH-DEPENDENT 1-ACYLDIHYDROXYACETONE PHOSPHATE REDUCTASE"/>
    <property type="match status" value="1"/>
</dbReference>
<organism evidence="5 6">
    <name type="scientific">Gnomoniopsis smithogilvyi</name>
    <dbReference type="NCBI Taxonomy" id="1191159"/>
    <lineage>
        <taxon>Eukaryota</taxon>
        <taxon>Fungi</taxon>
        <taxon>Dikarya</taxon>
        <taxon>Ascomycota</taxon>
        <taxon>Pezizomycotina</taxon>
        <taxon>Sordariomycetes</taxon>
        <taxon>Sordariomycetidae</taxon>
        <taxon>Diaporthales</taxon>
        <taxon>Gnomoniaceae</taxon>
        <taxon>Gnomoniopsis</taxon>
    </lineage>
</organism>
<sequence length="306" mass="32958">MTSRKTVLITGCSDGGLGSALAIVLQQRGLHVFATARDPSTKMSDLSGLPNVTTLTLDVVKPTDIEAAVELVTKQTGGALDYLINNAGRNHFMPILDEDLNAVRNLFEINFYGPLALTQAFAPLLIKAKGMAVYITSIAGYCNVPFMGTYSASKRSLEIVAETLRLELAPFGVDVLEIVTGAVKSRGQTYFGDFRLPELSLYKSIEDTIASRAQGKDGVPRMETTQYATGVADKILHPGRTTGRFWYGSNAENTRMGTTVSGVPPSILERMKTFLAMVFFFVSGPGYATRLMDGGMSSGCGLDKLK</sequence>
<dbReference type="SUPFAM" id="SSF51735">
    <property type="entry name" value="NAD(P)-binding Rossmann-fold domains"/>
    <property type="match status" value="1"/>
</dbReference>
<dbReference type="PROSITE" id="PS00061">
    <property type="entry name" value="ADH_SHORT"/>
    <property type="match status" value="1"/>
</dbReference>
<comment type="similarity">
    <text evidence="1 4">Belongs to the short-chain dehydrogenases/reductases (SDR) family.</text>
</comment>
<dbReference type="Proteomes" id="UP001140453">
    <property type="component" value="Unassembled WGS sequence"/>
</dbReference>
<gene>
    <name evidence="5" type="ORF">N0V93_009797</name>
</gene>
<dbReference type="GO" id="GO:0005783">
    <property type="term" value="C:endoplasmic reticulum"/>
    <property type="evidence" value="ECO:0007669"/>
    <property type="project" value="TreeGrafter"/>
</dbReference>
<comment type="caution">
    <text evidence="5">The sequence shown here is derived from an EMBL/GenBank/DDBJ whole genome shotgun (WGS) entry which is preliminary data.</text>
</comment>
<reference evidence="5" key="1">
    <citation type="submission" date="2022-10" db="EMBL/GenBank/DDBJ databases">
        <title>Tapping the CABI collections for fungal endophytes: first genome assemblies for Collariella, Neodidymelliopsis, Ascochyta clinopodiicola, Didymella pomorum, Didymosphaeria variabile, Neocosmospora piperis and Neocucurbitaria cava.</title>
        <authorList>
            <person name="Hill R."/>
        </authorList>
    </citation>
    <scope>NUCLEOTIDE SEQUENCE</scope>
    <source>
        <strain evidence="5">IMI 355082</strain>
    </source>
</reference>
<name>A0A9W8YMQ6_9PEZI</name>
<dbReference type="GO" id="GO:0019433">
    <property type="term" value="P:triglyceride catabolic process"/>
    <property type="evidence" value="ECO:0007669"/>
    <property type="project" value="TreeGrafter"/>
</dbReference>
<dbReference type="AlphaFoldDB" id="A0A9W8YMQ6"/>
<evidence type="ECO:0000256" key="2">
    <source>
        <dbReference type="ARBA" id="ARBA00022857"/>
    </source>
</evidence>
<dbReference type="GO" id="GO:0005811">
    <property type="term" value="C:lipid droplet"/>
    <property type="evidence" value="ECO:0007669"/>
    <property type="project" value="TreeGrafter"/>
</dbReference>
<dbReference type="PRINTS" id="PR00081">
    <property type="entry name" value="GDHRDH"/>
</dbReference>
<keyword evidence="2" id="KW-0521">NADP</keyword>
<dbReference type="OrthoDB" id="2102561at2759"/>
<evidence type="ECO:0000256" key="4">
    <source>
        <dbReference type="RuleBase" id="RU000363"/>
    </source>
</evidence>
<evidence type="ECO:0000313" key="5">
    <source>
        <dbReference type="EMBL" id="KAJ4386898.1"/>
    </source>
</evidence>
<dbReference type="Gene3D" id="3.40.50.720">
    <property type="entry name" value="NAD(P)-binding Rossmann-like Domain"/>
    <property type="match status" value="1"/>
</dbReference>
<dbReference type="Pfam" id="PF00106">
    <property type="entry name" value="adh_short"/>
    <property type="match status" value="1"/>
</dbReference>
<protein>
    <submittedName>
        <fullName evidence="5">Uncharacterized protein</fullName>
    </submittedName>
</protein>
<keyword evidence="6" id="KW-1185">Reference proteome</keyword>
<evidence type="ECO:0000256" key="3">
    <source>
        <dbReference type="ARBA" id="ARBA00023002"/>
    </source>
</evidence>
<dbReference type="GO" id="GO:0000140">
    <property type="term" value="F:acylglycerone-phosphate reductase (NADP+) activity"/>
    <property type="evidence" value="ECO:0007669"/>
    <property type="project" value="TreeGrafter"/>
</dbReference>
<dbReference type="GO" id="GO:0004806">
    <property type="term" value="F:triacylglycerol lipase activity"/>
    <property type="evidence" value="ECO:0007669"/>
    <property type="project" value="TreeGrafter"/>
</dbReference>
<accession>A0A9W8YMQ6</accession>
<keyword evidence="3" id="KW-0560">Oxidoreductase</keyword>
<evidence type="ECO:0000256" key="1">
    <source>
        <dbReference type="ARBA" id="ARBA00006484"/>
    </source>
</evidence>
<dbReference type="EMBL" id="JAPEVB010000006">
    <property type="protein sequence ID" value="KAJ4386898.1"/>
    <property type="molecule type" value="Genomic_DNA"/>
</dbReference>
<evidence type="ECO:0000313" key="6">
    <source>
        <dbReference type="Proteomes" id="UP001140453"/>
    </source>
</evidence>
<dbReference type="InterPro" id="IPR002347">
    <property type="entry name" value="SDR_fam"/>
</dbReference>
<dbReference type="GO" id="GO:0006654">
    <property type="term" value="P:phosphatidic acid biosynthetic process"/>
    <property type="evidence" value="ECO:0007669"/>
    <property type="project" value="TreeGrafter"/>
</dbReference>